<dbReference type="PROSITE" id="PS00139">
    <property type="entry name" value="THIOL_PROTEASE_CYS"/>
    <property type="match status" value="1"/>
</dbReference>
<dbReference type="InterPro" id="IPR014882">
    <property type="entry name" value="CathepsinC_exc"/>
</dbReference>
<evidence type="ECO:0000256" key="16">
    <source>
        <dbReference type="ARBA" id="ARBA00045556"/>
    </source>
</evidence>
<dbReference type="InterPro" id="IPR000169">
    <property type="entry name" value="Pept_cys_AS"/>
</dbReference>
<evidence type="ECO:0000256" key="12">
    <source>
        <dbReference type="ARBA" id="ARBA00029762"/>
    </source>
</evidence>
<accession>A0A7M5VGG5</accession>
<evidence type="ECO:0000313" key="20">
    <source>
        <dbReference type="Proteomes" id="UP000594262"/>
    </source>
</evidence>
<dbReference type="PROSITE" id="PS00640">
    <property type="entry name" value="THIOL_PROTEASE_ASN"/>
    <property type="match status" value="1"/>
</dbReference>
<evidence type="ECO:0000259" key="18">
    <source>
        <dbReference type="SMART" id="SM00645"/>
    </source>
</evidence>
<comment type="similarity">
    <text evidence="3">Belongs to the peptidase C1 family.</text>
</comment>
<feature type="domain" description="Peptidase C1A papain C-terminal" evidence="18">
    <location>
        <begin position="231"/>
        <end position="458"/>
    </location>
</feature>
<evidence type="ECO:0000256" key="4">
    <source>
        <dbReference type="ARBA" id="ARBA00011610"/>
    </source>
</evidence>
<organism evidence="19 20">
    <name type="scientific">Clytia hemisphaerica</name>
    <dbReference type="NCBI Taxonomy" id="252671"/>
    <lineage>
        <taxon>Eukaryota</taxon>
        <taxon>Metazoa</taxon>
        <taxon>Cnidaria</taxon>
        <taxon>Hydrozoa</taxon>
        <taxon>Hydroidolina</taxon>
        <taxon>Leptothecata</taxon>
        <taxon>Obeliida</taxon>
        <taxon>Clytiidae</taxon>
        <taxon>Clytia</taxon>
    </lineage>
</organism>
<evidence type="ECO:0000256" key="8">
    <source>
        <dbReference type="ARBA" id="ARBA00022801"/>
    </source>
</evidence>
<evidence type="ECO:0000313" key="19">
    <source>
        <dbReference type="EnsemblMetazoa" id="CLYHEMP010780.1"/>
    </source>
</evidence>
<dbReference type="Gene3D" id="2.40.128.80">
    <property type="entry name" value="Cathepsin C, exclusion domain"/>
    <property type="match status" value="1"/>
</dbReference>
<dbReference type="InterPro" id="IPR038765">
    <property type="entry name" value="Papain-like_cys_pep_sf"/>
</dbReference>
<feature type="signal peptide" evidence="17">
    <location>
        <begin position="1"/>
        <end position="17"/>
    </location>
</feature>
<dbReference type="InterPro" id="IPR025661">
    <property type="entry name" value="Pept_asp_AS"/>
</dbReference>
<protein>
    <recommendedName>
        <fullName evidence="6">Dipeptidyl peptidase 1</fullName>
        <ecNumber evidence="5">3.4.14.1</ecNumber>
    </recommendedName>
    <alternativeName>
        <fullName evidence="13">Cathepsin C</fullName>
    </alternativeName>
    <alternativeName>
        <fullName evidence="12">Cathepsin J</fullName>
    </alternativeName>
    <alternativeName>
        <fullName evidence="15">Dipeptidyl peptidase I</fullName>
    </alternativeName>
    <alternativeName>
        <fullName evidence="14">Dipeptidyl transferase</fullName>
    </alternativeName>
</protein>
<comment type="subunit">
    <text evidence="4">Tetramer of heterotrimers consisting of exclusion domain, heavy- and light chains.</text>
</comment>
<keyword evidence="9" id="KW-0788">Thiol protease</keyword>
<dbReference type="PANTHER" id="PTHR12411">
    <property type="entry name" value="CYSTEINE PROTEASE FAMILY C1-RELATED"/>
    <property type="match status" value="1"/>
</dbReference>
<keyword evidence="11" id="KW-0868">Chloride</keyword>
<dbReference type="SUPFAM" id="SSF75001">
    <property type="entry name" value="Dipeptidyl peptidase I (cathepsin C), exclusion domain"/>
    <property type="match status" value="1"/>
</dbReference>
<keyword evidence="20" id="KW-1185">Reference proteome</keyword>
<comment type="cofactor">
    <cofactor evidence="2">
        <name>chloride</name>
        <dbReference type="ChEBI" id="CHEBI:17996"/>
    </cofactor>
</comment>
<dbReference type="GO" id="GO:0008239">
    <property type="term" value="F:dipeptidyl-peptidase activity"/>
    <property type="evidence" value="ECO:0007669"/>
    <property type="project" value="UniProtKB-EC"/>
</dbReference>
<keyword evidence="7" id="KW-0645">Protease</keyword>
<dbReference type="InterPro" id="IPR013128">
    <property type="entry name" value="Peptidase_C1A"/>
</dbReference>
<evidence type="ECO:0000256" key="5">
    <source>
        <dbReference type="ARBA" id="ARBA00012059"/>
    </source>
</evidence>
<evidence type="ECO:0000256" key="1">
    <source>
        <dbReference type="ARBA" id="ARBA00000738"/>
    </source>
</evidence>
<reference evidence="19" key="1">
    <citation type="submission" date="2021-01" db="UniProtKB">
        <authorList>
            <consortium name="EnsemblMetazoa"/>
        </authorList>
    </citation>
    <scope>IDENTIFICATION</scope>
</reference>
<name>A0A7M5VGG5_9CNID</name>
<evidence type="ECO:0000256" key="13">
    <source>
        <dbReference type="ARBA" id="ARBA00029779"/>
    </source>
</evidence>
<dbReference type="Pfam" id="PF00112">
    <property type="entry name" value="Peptidase_C1"/>
    <property type="match status" value="1"/>
</dbReference>
<evidence type="ECO:0000256" key="10">
    <source>
        <dbReference type="ARBA" id="ARBA00023157"/>
    </source>
</evidence>
<dbReference type="OrthoDB" id="3789175at2759"/>
<evidence type="ECO:0000256" key="9">
    <source>
        <dbReference type="ARBA" id="ARBA00022807"/>
    </source>
</evidence>
<evidence type="ECO:0000256" key="3">
    <source>
        <dbReference type="ARBA" id="ARBA00008455"/>
    </source>
</evidence>
<dbReference type="GeneID" id="136805019"/>
<proteinExistence type="inferred from homology"/>
<dbReference type="AlphaFoldDB" id="A0A7M5VGG5"/>
<evidence type="ECO:0000256" key="11">
    <source>
        <dbReference type="ARBA" id="ARBA00023214"/>
    </source>
</evidence>
<sequence>MLSYICILVFCFAAVRCDVPTNCSYPEVVGKWTFYIGQSNFTTGYQCPLEGKVDPVEKIHLELMFPDKVMDSDGSIGTWTMVYNQGFDVSIKGRRFFAFLQYKEIVKDVIVSICNVTFTGWVRDELNTQQPVFPVQNWGCYYGVKDQGPAQRKVHVRPSRSHFLESQRYGDKSDYVQRLNNHQLTWRAAAYPRFENMTISDMIQLAGGRKNVPNVRPSEITPEMREMVKDLPESFDWRNKEGQSYVTPIRNQGSCGSCYSFGSMGALEAGVAIATNGRIKPVFSPQYIVSCSNYSQGCDGGFPYLIAGKFAQDYGAILEQEYPYIGKDASCPQDFIPSVHVSAYGYVGGFYGGCNEALMRMALHKVGPLVIGFNVTNEFFQYKSGIYTQPEMLEDDPGYNPFEVTNHAVLLVGYGVEDGMKYWTVKNSWGTEWGEEGYFRIRRGTDELAIETMAVWAVPYVGH</sequence>
<dbReference type="InterPro" id="IPR036496">
    <property type="entry name" value="CathepsinC_exc_dom_sf"/>
</dbReference>
<dbReference type="PROSITE" id="PS00639">
    <property type="entry name" value="THIOL_PROTEASE_HIS"/>
    <property type="match status" value="1"/>
</dbReference>
<dbReference type="GO" id="GO:0006508">
    <property type="term" value="P:proteolysis"/>
    <property type="evidence" value="ECO:0007669"/>
    <property type="project" value="UniProtKB-KW"/>
</dbReference>
<dbReference type="InterPro" id="IPR025660">
    <property type="entry name" value="Pept_his_AS"/>
</dbReference>
<dbReference type="InterPro" id="IPR000668">
    <property type="entry name" value="Peptidase_C1A_C"/>
</dbReference>
<dbReference type="PRINTS" id="PR00705">
    <property type="entry name" value="PAPAIN"/>
</dbReference>
<dbReference type="Pfam" id="PF08773">
    <property type="entry name" value="CathepsinC_exc"/>
    <property type="match status" value="1"/>
</dbReference>
<dbReference type="Gene3D" id="3.90.70.10">
    <property type="entry name" value="Cysteine proteinases"/>
    <property type="match status" value="1"/>
</dbReference>
<comment type="function">
    <text evidence="16">Thiol protease. Has dipeptidylpeptidase activity. Active against a broad range of dipeptide substrates composed of both polar and hydrophobic amino acids. Proline cannot occupy the P1 position and arginine cannot occupy the P2 position of the substrate. Can act as both an exopeptidase and endopeptidase. Activates serine proteases such as elastase, cathepsin G and granzymes A and B.</text>
</comment>
<comment type="catalytic activity">
    <reaction evidence="1">
        <text>Release of an N-terminal dipeptide, Xaa-Yaa-|-Zaa-, except when Xaa is Arg or Lys, or Yaa or Zaa is Pro.</text>
        <dbReference type="EC" id="3.4.14.1"/>
    </reaction>
</comment>
<dbReference type="RefSeq" id="XP_066917651.1">
    <property type="nucleotide sequence ID" value="XM_067061550.1"/>
</dbReference>
<evidence type="ECO:0000256" key="15">
    <source>
        <dbReference type="ARBA" id="ARBA00032961"/>
    </source>
</evidence>
<evidence type="ECO:0000256" key="2">
    <source>
        <dbReference type="ARBA" id="ARBA00001923"/>
    </source>
</evidence>
<keyword evidence="8" id="KW-0378">Hydrolase</keyword>
<evidence type="ECO:0000256" key="14">
    <source>
        <dbReference type="ARBA" id="ARBA00030778"/>
    </source>
</evidence>
<evidence type="ECO:0000256" key="17">
    <source>
        <dbReference type="SAM" id="SignalP"/>
    </source>
</evidence>
<feature type="chain" id="PRO_5029498558" description="Dipeptidyl peptidase 1" evidence="17">
    <location>
        <begin position="18"/>
        <end position="463"/>
    </location>
</feature>
<dbReference type="SUPFAM" id="SSF54001">
    <property type="entry name" value="Cysteine proteinases"/>
    <property type="match status" value="1"/>
</dbReference>
<dbReference type="GO" id="GO:0008234">
    <property type="term" value="F:cysteine-type peptidase activity"/>
    <property type="evidence" value="ECO:0007669"/>
    <property type="project" value="UniProtKB-KW"/>
</dbReference>
<keyword evidence="10" id="KW-1015">Disulfide bond</keyword>
<dbReference type="EnsemblMetazoa" id="CLYHEMT010780.1">
    <property type="protein sequence ID" value="CLYHEMP010780.1"/>
    <property type="gene ID" value="CLYHEMG010780"/>
</dbReference>
<evidence type="ECO:0000256" key="7">
    <source>
        <dbReference type="ARBA" id="ARBA00022670"/>
    </source>
</evidence>
<dbReference type="EC" id="3.4.14.1" evidence="5"/>
<keyword evidence="17" id="KW-0732">Signal</keyword>
<dbReference type="Proteomes" id="UP000594262">
    <property type="component" value="Unplaced"/>
</dbReference>
<evidence type="ECO:0000256" key="6">
    <source>
        <dbReference type="ARBA" id="ARBA00014709"/>
    </source>
</evidence>
<dbReference type="SMART" id="SM00645">
    <property type="entry name" value="Pept_C1"/>
    <property type="match status" value="1"/>
</dbReference>